<protein>
    <submittedName>
        <fullName evidence="1">Uncharacterized protein</fullName>
    </submittedName>
</protein>
<sequence length="145" mass="16088">MNLNSGAIGAGKFYQSEKICGACYQSAKHGICSTVNCTHEEMKIPSDDTVEIVLFDLAEQLKMLINKNIDLVKKYQDESQTQSTSDANDIVRGDVYQSILRIEKIFLSKNCNAWLILGAGVALSPYSRNRADNTLLLALWIGKKL</sequence>
<evidence type="ECO:0000313" key="1">
    <source>
        <dbReference type="EMBL" id="CAF4521954.1"/>
    </source>
</evidence>
<dbReference type="Proteomes" id="UP000681967">
    <property type="component" value="Unassembled WGS sequence"/>
</dbReference>
<dbReference type="EMBL" id="CAJOBH010082083">
    <property type="protein sequence ID" value="CAF4521954.1"/>
    <property type="molecule type" value="Genomic_DNA"/>
</dbReference>
<gene>
    <name evidence="1" type="ORF">BYL167_LOCUS36948</name>
</gene>
<proteinExistence type="predicted"/>
<reference evidence="1" key="1">
    <citation type="submission" date="2021-02" db="EMBL/GenBank/DDBJ databases">
        <authorList>
            <person name="Nowell W R."/>
        </authorList>
    </citation>
    <scope>NUCLEOTIDE SEQUENCE</scope>
</reference>
<evidence type="ECO:0000313" key="2">
    <source>
        <dbReference type="Proteomes" id="UP000681967"/>
    </source>
</evidence>
<organism evidence="1 2">
    <name type="scientific">Rotaria magnacalcarata</name>
    <dbReference type="NCBI Taxonomy" id="392030"/>
    <lineage>
        <taxon>Eukaryota</taxon>
        <taxon>Metazoa</taxon>
        <taxon>Spiralia</taxon>
        <taxon>Gnathifera</taxon>
        <taxon>Rotifera</taxon>
        <taxon>Eurotatoria</taxon>
        <taxon>Bdelloidea</taxon>
        <taxon>Philodinida</taxon>
        <taxon>Philodinidae</taxon>
        <taxon>Rotaria</taxon>
    </lineage>
</organism>
<accession>A0A8S2XZ69</accession>
<name>A0A8S2XZ69_9BILA</name>
<dbReference type="AlphaFoldDB" id="A0A8S2XZ69"/>
<comment type="caution">
    <text evidence="1">The sequence shown here is derived from an EMBL/GenBank/DDBJ whole genome shotgun (WGS) entry which is preliminary data.</text>
</comment>